<feature type="region of interest" description="Disordered" evidence="1">
    <location>
        <begin position="179"/>
        <end position="212"/>
    </location>
</feature>
<reference evidence="3" key="1">
    <citation type="journal article" date="2019" name="Int. J. Syst. Evol. Microbiol.">
        <title>The Global Catalogue of Microorganisms (GCM) 10K type strain sequencing project: providing services to taxonomists for standard genome sequencing and annotation.</title>
        <authorList>
            <consortium name="The Broad Institute Genomics Platform"/>
            <consortium name="The Broad Institute Genome Sequencing Center for Infectious Disease"/>
            <person name="Wu L."/>
            <person name="Ma J."/>
        </authorList>
    </citation>
    <scope>NUCLEOTIDE SEQUENCE [LARGE SCALE GENOMIC DNA]</scope>
    <source>
        <strain evidence="3">JCM 31202</strain>
    </source>
</reference>
<evidence type="ECO:0000313" key="3">
    <source>
        <dbReference type="Proteomes" id="UP001596972"/>
    </source>
</evidence>
<protein>
    <recommendedName>
        <fullName evidence="4">Sigma-70 family RNA polymerase sigma factor</fullName>
    </recommendedName>
</protein>
<organism evidence="2 3">
    <name type="scientific">Actinomadura sediminis</name>
    <dbReference type="NCBI Taxonomy" id="1038904"/>
    <lineage>
        <taxon>Bacteria</taxon>
        <taxon>Bacillati</taxon>
        <taxon>Actinomycetota</taxon>
        <taxon>Actinomycetes</taxon>
        <taxon>Streptosporangiales</taxon>
        <taxon>Thermomonosporaceae</taxon>
        <taxon>Actinomadura</taxon>
    </lineage>
</organism>
<feature type="compositionally biased region" description="Basic and acidic residues" evidence="1">
    <location>
        <begin position="179"/>
        <end position="195"/>
    </location>
</feature>
<evidence type="ECO:0008006" key="4">
    <source>
        <dbReference type="Google" id="ProtNLM"/>
    </source>
</evidence>
<sequence length="212" mass="24387">MTATDVHEIRHGYNLADLDRLAHAAIWRHWMTSIPLQDRRDLAWSAIAEHLCTAETRPEPVDLIRAAEDAISRTRYDDWHHQGYDYNKQDGRAMGRFVAYWTGLGVTPDFGPAIIDRTALWQIWPHLNDNHRRALLALATHGDYHAAADALGLTYKAYTMLLVRARRAFFTLWHEGEAPSRPWGTDRRQGSKDRSVAGLVRARERRRAERAA</sequence>
<gene>
    <name evidence="2" type="ORF">ACFQ11_18375</name>
</gene>
<evidence type="ECO:0000256" key="1">
    <source>
        <dbReference type="SAM" id="MobiDB-lite"/>
    </source>
</evidence>
<name>A0ABW3EUG6_9ACTN</name>
<dbReference type="Proteomes" id="UP001596972">
    <property type="component" value="Unassembled WGS sequence"/>
</dbReference>
<comment type="caution">
    <text evidence="2">The sequence shown here is derived from an EMBL/GenBank/DDBJ whole genome shotgun (WGS) entry which is preliminary data.</text>
</comment>
<keyword evidence="3" id="KW-1185">Reference proteome</keyword>
<dbReference type="RefSeq" id="WP_378300080.1">
    <property type="nucleotide sequence ID" value="NZ_JBHTJA010000034.1"/>
</dbReference>
<accession>A0ABW3EUG6</accession>
<proteinExistence type="predicted"/>
<dbReference type="EMBL" id="JBHTJA010000034">
    <property type="protein sequence ID" value="MFD0902371.1"/>
    <property type="molecule type" value="Genomic_DNA"/>
</dbReference>
<evidence type="ECO:0000313" key="2">
    <source>
        <dbReference type="EMBL" id="MFD0902371.1"/>
    </source>
</evidence>